<organism evidence="2 3">
    <name type="scientific">Penaeus vannamei</name>
    <name type="common">Whiteleg shrimp</name>
    <name type="synonym">Litopenaeus vannamei</name>
    <dbReference type="NCBI Taxonomy" id="6689"/>
    <lineage>
        <taxon>Eukaryota</taxon>
        <taxon>Metazoa</taxon>
        <taxon>Ecdysozoa</taxon>
        <taxon>Arthropoda</taxon>
        <taxon>Crustacea</taxon>
        <taxon>Multicrustacea</taxon>
        <taxon>Malacostraca</taxon>
        <taxon>Eumalacostraca</taxon>
        <taxon>Eucarida</taxon>
        <taxon>Decapoda</taxon>
        <taxon>Dendrobranchiata</taxon>
        <taxon>Penaeoidea</taxon>
        <taxon>Penaeidae</taxon>
        <taxon>Penaeus</taxon>
    </lineage>
</organism>
<name>A0A423SFX0_PENVA</name>
<feature type="compositionally biased region" description="Low complexity" evidence="1">
    <location>
        <begin position="360"/>
        <end position="373"/>
    </location>
</feature>
<comment type="caution">
    <text evidence="2">The sequence shown here is derived from an EMBL/GenBank/DDBJ whole genome shotgun (WGS) entry which is preliminary data.</text>
</comment>
<feature type="compositionally biased region" description="Basic residues" evidence="1">
    <location>
        <begin position="90"/>
        <end position="103"/>
    </location>
</feature>
<feature type="compositionally biased region" description="Pro residues" evidence="1">
    <location>
        <begin position="195"/>
        <end position="207"/>
    </location>
</feature>
<keyword evidence="3" id="KW-1185">Reference proteome</keyword>
<feature type="compositionally biased region" description="Basic and acidic residues" evidence="1">
    <location>
        <begin position="43"/>
        <end position="57"/>
    </location>
</feature>
<feature type="compositionally biased region" description="Low complexity" evidence="1">
    <location>
        <begin position="175"/>
        <end position="192"/>
    </location>
</feature>
<evidence type="ECO:0000313" key="2">
    <source>
        <dbReference type="EMBL" id="ROT63102.1"/>
    </source>
</evidence>
<feature type="compositionally biased region" description="Polar residues" evidence="1">
    <location>
        <begin position="24"/>
        <end position="42"/>
    </location>
</feature>
<dbReference type="EMBL" id="QCYY01003493">
    <property type="protein sequence ID" value="ROT63102.1"/>
    <property type="molecule type" value="Genomic_DNA"/>
</dbReference>
<feature type="compositionally biased region" description="Polar residues" evidence="1">
    <location>
        <begin position="350"/>
        <end position="359"/>
    </location>
</feature>
<dbReference type="AlphaFoldDB" id="A0A423SFX0"/>
<feature type="compositionally biased region" description="Basic residues" evidence="1">
    <location>
        <begin position="295"/>
        <end position="304"/>
    </location>
</feature>
<reference evidence="2 3" key="2">
    <citation type="submission" date="2019-01" db="EMBL/GenBank/DDBJ databases">
        <title>The decoding of complex shrimp genome reveals the adaptation for benthos swimmer, frequently molting mechanism and breeding impact on genome.</title>
        <authorList>
            <person name="Sun Y."/>
            <person name="Gao Y."/>
            <person name="Yu Y."/>
        </authorList>
    </citation>
    <scope>NUCLEOTIDE SEQUENCE [LARGE SCALE GENOMIC DNA]</scope>
    <source>
        <tissue evidence="2">Muscle</tissue>
    </source>
</reference>
<accession>A0A423SFX0</accession>
<proteinExistence type="predicted"/>
<reference evidence="2 3" key="1">
    <citation type="submission" date="2018-04" db="EMBL/GenBank/DDBJ databases">
        <authorList>
            <person name="Zhang X."/>
            <person name="Yuan J."/>
            <person name="Li F."/>
            <person name="Xiang J."/>
        </authorList>
    </citation>
    <scope>NUCLEOTIDE SEQUENCE [LARGE SCALE GENOMIC DNA]</scope>
    <source>
        <tissue evidence="2">Muscle</tissue>
    </source>
</reference>
<dbReference type="Proteomes" id="UP000283509">
    <property type="component" value="Unassembled WGS sequence"/>
</dbReference>
<feature type="compositionally biased region" description="Polar residues" evidence="1">
    <location>
        <begin position="1"/>
        <end position="12"/>
    </location>
</feature>
<sequence>MSTMQESFQRHQAPNPYPQKDTRTTPANTSDQNSSGTQATRTDSQHDPERRRPRGDLYRNAVDPVAISTRRRRPPWQSSTPWQCLPERRRPWRTPRPRGNPRRPRGDLSPNAVDPRGDSPRTPSTPWQSLRPRGDLSRTPSTPWRSLPERLDPVAIPVDPRGDLSPNAVDPVAMSPRTPSTPWQSPSTPWRSLPEPCPRPRGNPLRPPWRSLPERRRPRGDLSPNAVDPVAIPFDPRGDLSPNAVDPVAISPRTPRPRGNPLDPVAISPRSSTPWRSLPERRRPRGNPLRPPISPRRRRPRGKRLVAIVTPWRSLPERRRPRGNVSRTPSTPWQSPSTPVAILSRPRGNVSPNASTPWQSLRPPWRSLPSPSRNENTRAECIGVHREEQRRRVMHTTRFPELGNGRRPENCGSGLLSLAAVSRSLRARDGVMGQRSG</sequence>
<protein>
    <submittedName>
        <fullName evidence="2">Uncharacterized protein</fullName>
    </submittedName>
</protein>
<evidence type="ECO:0000313" key="3">
    <source>
        <dbReference type="Proteomes" id="UP000283509"/>
    </source>
</evidence>
<gene>
    <name evidence="2" type="ORF">C7M84_019023</name>
</gene>
<evidence type="ECO:0000256" key="1">
    <source>
        <dbReference type="SAM" id="MobiDB-lite"/>
    </source>
</evidence>
<feature type="compositionally biased region" description="Low complexity" evidence="1">
    <location>
        <begin position="326"/>
        <end position="339"/>
    </location>
</feature>
<feature type="region of interest" description="Disordered" evidence="1">
    <location>
        <begin position="1"/>
        <end position="376"/>
    </location>
</feature>